<dbReference type="GO" id="GO:0034663">
    <property type="term" value="C:endoplasmic reticulum chaperone complex"/>
    <property type="evidence" value="ECO:0007669"/>
    <property type="project" value="TreeGrafter"/>
</dbReference>
<proteinExistence type="predicted"/>
<feature type="chain" id="PRO_5012701256" description="DnaK protein" evidence="5">
    <location>
        <begin position="17"/>
        <end position="632"/>
    </location>
</feature>
<dbReference type="Proteomes" id="UP000179807">
    <property type="component" value="Unassembled WGS sequence"/>
</dbReference>
<evidence type="ECO:0000313" key="6">
    <source>
        <dbReference type="EMBL" id="OHT10048.1"/>
    </source>
</evidence>
<evidence type="ECO:0000256" key="5">
    <source>
        <dbReference type="SAM" id="SignalP"/>
    </source>
</evidence>
<reference evidence="6" key="1">
    <citation type="submission" date="2016-10" db="EMBL/GenBank/DDBJ databases">
        <authorList>
            <person name="Benchimol M."/>
            <person name="Almeida L.G."/>
            <person name="Vasconcelos A.T."/>
            <person name="Perreira-Neves A."/>
            <person name="Rosa I.A."/>
            <person name="Tasca T."/>
            <person name="Bogo M.R."/>
            <person name="de Souza W."/>
        </authorList>
    </citation>
    <scope>NUCLEOTIDE SEQUENCE [LARGE SCALE GENOMIC DNA]</scope>
    <source>
        <strain evidence="6">K</strain>
    </source>
</reference>
<dbReference type="EMBL" id="MLAK01000623">
    <property type="protein sequence ID" value="OHT10048.1"/>
    <property type="molecule type" value="Genomic_DNA"/>
</dbReference>
<dbReference type="VEuPathDB" id="TrichDB:TRFO_20856"/>
<protein>
    <recommendedName>
        <fullName evidence="8">DnaK protein</fullName>
    </recommendedName>
</protein>
<dbReference type="OrthoDB" id="10262720at2759"/>
<dbReference type="InterPro" id="IPR043129">
    <property type="entry name" value="ATPase_NBD"/>
</dbReference>
<dbReference type="Gene3D" id="3.30.30.30">
    <property type="match status" value="1"/>
</dbReference>
<dbReference type="Gene3D" id="3.90.640.10">
    <property type="entry name" value="Actin, Chain A, domain 4"/>
    <property type="match status" value="1"/>
</dbReference>
<dbReference type="GO" id="GO:0140662">
    <property type="term" value="F:ATP-dependent protein folding chaperone"/>
    <property type="evidence" value="ECO:0007669"/>
    <property type="project" value="InterPro"/>
</dbReference>
<feature type="region of interest" description="Disordered" evidence="4">
    <location>
        <begin position="537"/>
        <end position="581"/>
    </location>
</feature>
<evidence type="ECO:0000256" key="3">
    <source>
        <dbReference type="ARBA" id="ARBA00023186"/>
    </source>
</evidence>
<sequence>MNLFFFFIQIAFSSYGAIDLGTQYIKVSVMDINGNIRIVPNSKNKMMTPSAVAFKLEKYPNRHLTMVESLRAQVKIGDDALRILKNNPKKGSEFVPRLIGRNLTSHITNNFTDHIKNDIKNTTTGTFSGHFTSPDIADPSEMLGFLFKEIFSSPEFTQMPGSVVAVPAYYTFEQRRDINDAMWAAQANYYGTVDDNQAIATLYSIRFAKRFSEKPQDILFVDIGAASSKAYRCHFSMNKTTNPPTPLANVTSYEFTENCGGQILAMKLASIKNISPSKAQKLLKANSLSNYDELFEDELYSLSRMIKLAINGPIDQIQIFGGASRFQFLIDTISKVVGTEIEIKKELPAFDAVAFGAIHALQDMQNLSVYQFPNLTRSSPYNSYVECGGVIEDFCYKSANCTEAALLENTMCDYVHFLTDYENVPEGCSNILGKFELVNISRFPKQPEEGAGGFLTFKEPSPILTGALWCRNTDLYCDPIVVKHAGSTELQREKKLAFVETVLKGQKEMEKMILLKAKINEISERIINFLENNENEKESYEIEKQKKEEKEENQDPRSRYEKGPSYFLEKAKEKAKEREQQKIDDVRIESMETINYVKQINEGTHNNLKLETLVEELERIARYIGVPLNEMN</sequence>
<dbReference type="RefSeq" id="XP_068363184.1">
    <property type="nucleotide sequence ID" value="XM_068501633.1"/>
</dbReference>
<evidence type="ECO:0000256" key="2">
    <source>
        <dbReference type="ARBA" id="ARBA00022840"/>
    </source>
</evidence>
<keyword evidence="2" id="KW-0067">ATP-binding</keyword>
<evidence type="ECO:0000256" key="1">
    <source>
        <dbReference type="ARBA" id="ARBA00022741"/>
    </source>
</evidence>
<dbReference type="PANTHER" id="PTHR45639:SF3">
    <property type="entry name" value="HYPOXIA UP-REGULATED PROTEIN 1"/>
    <property type="match status" value="1"/>
</dbReference>
<dbReference type="AlphaFoldDB" id="A0A1J4KGI3"/>
<feature type="compositionally biased region" description="Basic and acidic residues" evidence="4">
    <location>
        <begin position="537"/>
        <end position="562"/>
    </location>
</feature>
<dbReference type="SUPFAM" id="SSF53067">
    <property type="entry name" value="Actin-like ATPase domain"/>
    <property type="match status" value="2"/>
</dbReference>
<dbReference type="Pfam" id="PF00012">
    <property type="entry name" value="HSP70"/>
    <property type="match status" value="1"/>
</dbReference>
<organism evidence="6 7">
    <name type="scientific">Tritrichomonas foetus</name>
    <dbReference type="NCBI Taxonomy" id="1144522"/>
    <lineage>
        <taxon>Eukaryota</taxon>
        <taxon>Metamonada</taxon>
        <taxon>Parabasalia</taxon>
        <taxon>Tritrichomonadida</taxon>
        <taxon>Tritrichomonadidae</taxon>
        <taxon>Tritrichomonas</taxon>
    </lineage>
</organism>
<keyword evidence="3" id="KW-0143">Chaperone</keyword>
<keyword evidence="1" id="KW-0547">Nucleotide-binding</keyword>
<keyword evidence="5" id="KW-0732">Signal</keyword>
<dbReference type="PANTHER" id="PTHR45639">
    <property type="entry name" value="HSC70CB, ISOFORM G-RELATED"/>
    <property type="match status" value="1"/>
</dbReference>
<gene>
    <name evidence="6" type="ORF">TRFO_20856</name>
</gene>
<evidence type="ECO:0000256" key="4">
    <source>
        <dbReference type="SAM" id="MobiDB-lite"/>
    </source>
</evidence>
<dbReference type="GO" id="GO:0005524">
    <property type="term" value="F:ATP binding"/>
    <property type="evidence" value="ECO:0007669"/>
    <property type="project" value="UniProtKB-KW"/>
</dbReference>
<feature type="signal peptide" evidence="5">
    <location>
        <begin position="1"/>
        <end position="16"/>
    </location>
</feature>
<dbReference type="GO" id="GO:0030968">
    <property type="term" value="P:endoplasmic reticulum unfolded protein response"/>
    <property type="evidence" value="ECO:0007669"/>
    <property type="project" value="TreeGrafter"/>
</dbReference>
<dbReference type="GeneID" id="94836337"/>
<dbReference type="InterPro" id="IPR013126">
    <property type="entry name" value="Hsp_70_fam"/>
</dbReference>
<name>A0A1J4KGI3_9EUKA</name>
<feature type="compositionally biased region" description="Basic and acidic residues" evidence="4">
    <location>
        <begin position="569"/>
        <end position="581"/>
    </location>
</feature>
<accession>A0A1J4KGI3</accession>
<evidence type="ECO:0000313" key="7">
    <source>
        <dbReference type="Proteomes" id="UP000179807"/>
    </source>
</evidence>
<dbReference type="Gene3D" id="3.30.420.40">
    <property type="match status" value="2"/>
</dbReference>
<keyword evidence="7" id="KW-1185">Reference proteome</keyword>
<comment type="caution">
    <text evidence="6">The sequence shown here is derived from an EMBL/GenBank/DDBJ whole genome shotgun (WGS) entry which is preliminary data.</text>
</comment>
<evidence type="ECO:0008006" key="8">
    <source>
        <dbReference type="Google" id="ProtNLM"/>
    </source>
</evidence>